<dbReference type="RefSeq" id="WP_246445268.1">
    <property type="nucleotide sequence ID" value="NZ_BAABAI010000022.1"/>
</dbReference>
<dbReference type="Gene3D" id="3.40.50.300">
    <property type="entry name" value="P-loop containing nucleotide triphosphate hydrolases"/>
    <property type="match status" value="2"/>
</dbReference>
<evidence type="ECO:0000313" key="4">
    <source>
        <dbReference type="Proteomes" id="UP000542674"/>
    </source>
</evidence>
<feature type="domain" description="Helicase HerA-like C-terminal" evidence="2">
    <location>
        <begin position="369"/>
        <end position="464"/>
    </location>
</feature>
<dbReference type="InterPro" id="IPR051162">
    <property type="entry name" value="T4SS_component"/>
</dbReference>
<evidence type="ECO:0000256" key="1">
    <source>
        <dbReference type="SAM" id="MobiDB-lite"/>
    </source>
</evidence>
<dbReference type="InterPro" id="IPR027417">
    <property type="entry name" value="P-loop_NTPase"/>
</dbReference>
<dbReference type="PANTHER" id="PTHR30121">
    <property type="entry name" value="UNCHARACTERIZED PROTEIN YJGR-RELATED"/>
    <property type="match status" value="1"/>
</dbReference>
<organism evidence="3 4">
    <name type="scientific">Saccharothrix violaceirubra</name>
    <dbReference type="NCBI Taxonomy" id="413306"/>
    <lineage>
        <taxon>Bacteria</taxon>
        <taxon>Bacillati</taxon>
        <taxon>Actinomycetota</taxon>
        <taxon>Actinomycetes</taxon>
        <taxon>Pseudonocardiales</taxon>
        <taxon>Pseudonocardiaceae</taxon>
        <taxon>Saccharothrix</taxon>
    </lineage>
</organism>
<comment type="caution">
    <text evidence="3">The sequence shown here is derived from an EMBL/GenBank/DDBJ whole genome shotgun (WGS) entry which is preliminary data.</text>
</comment>
<dbReference type="Pfam" id="PF05872">
    <property type="entry name" value="HerA_C"/>
    <property type="match status" value="1"/>
</dbReference>
<evidence type="ECO:0000313" key="3">
    <source>
        <dbReference type="EMBL" id="MBB4966614.1"/>
    </source>
</evidence>
<dbReference type="InterPro" id="IPR033186">
    <property type="entry name" value="HerA_C"/>
</dbReference>
<dbReference type="EMBL" id="JACHJS010000001">
    <property type="protein sequence ID" value="MBB4966614.1"/>
    <property type="molecule type" value="Genomic_DNA"/>
</dbReference>
<protein>
    <recommendedName>
        <fullName evidence="2">Helicase HerA-like C-terminal domain-containing protein</fullName>
    </recommendedName>
</protein>
<reference evidence="3 4" key="1">
    <citation type="submission" date="2020-08" db="EMBL/GenBank/DDBJ databases">
        <title>Sequencing the genomes of 1000 actinobacteria strains.</title>
        <authorList>
            <person name="Klenk H.-P."/>
        </authorList>
    </citation>
    <scope>NUCLEOTIDE SEQUENCE [LARGE SCALE GENOMIC DNA]</scope>
    <source>
        <strain evidence="3 4">DSM 45084</strain>
    </source>
</reference>
<keyword evidence="4" id="KW-1185">Reference proteome</keyword>
<dbReference type="Proteomes" id="UP000542674">
    <property type="component" value="Unassembled WGS sequence"/>
</dbReference>
<dbReference type="SUPFAM" id="SSF52540">
    <property type="entry name" value="P-loop containing nucleoside triphosphate hydrolases"/>
    <property type="match status" value="1"/>
</dbReference>
<gene>
    <name evidence="3" type="ORF">F4559_003973</name>
</gene>
<sequence length="971" mass="102819">MSLFDGMRLVALRSTPRYADQALVTALTAAHPELLAAGGVLLGLWQRLPGDPRVHVYFGGRPAFPAARPDDRLLYPPGATAAPADPPAMPFTTWVRCTVRTDVPVDPVGGFDEHVAHSGDPFSWLTVARPLTAAAVADELADLDMRIPPLRRDVRLESSRTALRHAEHRYQELTIAQVTGAWAVEVFVAGPTPLDARRTAAALCASADLPYRLIPDGSAPPTGPTTTAPGLAPSGPFLAGHDRTGPTATGPIATGPAVTRPVETGPAVTRPVETGPAVGDSAAAGPLMTDSAAPGPVAGEPVVSGAGVGGPPVSGALVAGLIRPPRRELPGVRLVDHADFDLTPETSGDLVLGDVLDDTDRPVGTFSFPTATLNRHAFVAGATGAGKSQTIRHLLERLHHAGIPWLVVEPAKAEYAAMAGRIGAVTVIRPGDPDAVPVGLNPLEPEPGFPLQTHLDQVRALFLAAFDAHEPFPQVLSHALFRAHTDLGWDPVTGTSRLPGVTPRRPTLADLRRAALEVVRDIGYGREVTDNVRGFVDVRLSALSLGTCGRFLDGGHPLDVADLLARPVVLELEDVGDDQDKAFFIGAVLLRLHQHLRTRRGTGSGLRHVTVVEEAHRLLRRAEPGSPGAHAVELFTALLAEIRAYGEGVVVAEQIPAKIVPDVVKNTALKIVHRLPAADDRAAVGATMNLDEAQSRHVVSLPPGRAVVFADGMDRPVRVAVPLGEDRERTGRGPDVALRSRRTAACGPLCAARPCLSREVNAAGLLAGEPRVVLWIELLTIAHLVGRPAPRPWRSWLASLRGDRRTVECAVAHRVGHAVDVRYRGLAAHYRPESLAAHLTASALSTVDSRSTGCDGTEVTWQAGRHRWADVAAALRTFEGDGPHPDTAAWSARGLTLTGRNAAEQAAELRDHPDSWQPDESVVTGDRAYAAAVDRLSRATPLRARFLAATAFLDLGTTWPLAVLPDPGVVP</sequence>
<accession>A0A7W7T4T9</accession>
<proteinExistence type="predicted"/>
<name>A0A7W7T4T9_9PSEU</name>
<feature type="region of interest" description="Disordered" evidence="1">
    <location>
        <begin position="266"/>
        <end position="294"/>
    </location>
</feature>
<dbReference type="AlphaFoldDB" id="A0A7W7T4T9"/>
<dbReference type="PANTHER" id="PTHR30121:SF6">
    <property type="entry name" value="SLR6007 PROTEIN"/>
    <property type="match status" value="1"/>
</dbReference>
<evidence type="ECO:0000259" key="2">
    <source>
        <dbReference type="Pfam" id="PF05872"/>
    </source>
</evidence>